<dbReference type="Proteomes" id="UP001159363">
    <property type="component" value="Chromosome 4"/>
</dbReference>
<dbReference type="EMBL" id="JARBHB010000005">
    <property type="protein sequence ID" value="KAJ8883980.1"/>
    <property type="molecule type" value="Genomic_DNA"/>
</dbReference>
<proteinExistence type="predicted"/>
<sequence length="308" mass="33840">METKIAITSPISTAAAEMHIGNEGEKAVNSSSTRPTAKAETPYAIKVNSDEIVLYQMQSMSANTSLAKPSNIYIHITNIHAYKLSLRVLTPPVHQRCKYCSNFNTLTSTCRKPEGMHPPFPSTPECWTIPSVGGFSRDLPFPLPFHSSATPCSPQSPSSVLKTSMLRAAQNFFTCALLFSTLDTLFEPRVNSRRKLRTQLFSVFPAKPSTITQTSVTTSGEESILYLRLACGRRCTVRIRYDALFFPLTSILPCVSLTVTPTKINGRKTSRRLIPGGILVQPKCDVSEANLQLSTAGDCDDRCPYAPL</sequence>
<accession>A0ABQ9HI17</accession>
<gene>
    <name evidence="1" type="ORF">PR048_015836</name>
</gene>
<comment type="caution">
    <text evidence="1">The sequence shown here is derived from an EMBL/GenBank/DDBJ whole genome shotgun (WGS) entry which is preliminary data.</text>
</comment>
<evidence type="ECO:0000313" key="2">
    <source>
        <dbReference type="Proteomes" id="UP001159363"/>
    </source>
</evidence>
<keyword evidence="2" id="KW-1185">Reference proteome</keyword>
<reference evidence="1 2" key="1">
    <citation type="submission" date="2023-02" db="EMBL/GenBank/DDBJ databases">
        <title>LHISI_Scaffold_Assembly.</title>
        <authorList>
            <person name="Stuart O.P."/>
            <person name="Cleave R."/>
            <person name="Magrath M.J.L."/>
            <person name="Mikheyev A.S."/>
        </authorList>
    </citation>
    <scope>NUCLEOTIDE SEQUENCE [LARGE SCALE GENOMIC DNA]</scope>
    <source>
        <strain evidence="1">Daus_M_001</strain>
        <tissue evidence="1">Leg muscle</tissue>
    </source>
</reference>
<protein>
    <submittedName>
        <fullName evidence="1">Uncharacterized protein</fullName>
    </submittedName>
</protein>
<name>A0ABQ9HI17_9NEOP</name>
<evidence type="ECO:0000313" key="1">
    <source>
        <dbReference type="EMBL" id="KAJ8883980.1"/>
    </source>
</evidence>
<organism evidence="1 2">
    <name type="scientific">Dryococelus australis</name>
    <dbReference type="NCBI Taxonomy" id="614101"/>
    <lineage>
        <taxon>Eukaryota</taxon>
        <taxon>Metazoa</taxon>
        <taxon>Ecdysozoa</taxon>
        <taxon>Arthropoda</taxon>
        <taxon>Hexapoda</taxon>
        <taxon>Insecta</taxon>
        <taxon>Pterygota</taxon>
        <taxon>Neoptera</taxon>
        <taxon>Polyneoptera</taxon>
        <taxon>Phasmatodea</taxon>
        <taxon>Verophasmatodea</taxon>
        <taxon>Anareolatae</taxon>
        <taxon>Phasmatidae</taxon>
        <taxon>Eurycanthinae</taxon>
        <taxon>Dryococelus</taxon>
    </lineage>
</organism>